<dbReference type="RefSeq" id="WP_317519575.1">
    <property type="nucleotide sequence ID" value="NZ_JASGOQ010000001.1"/>
</dbReference>
<dbReference type="EMBL" id="JASGOQ010000001">
    <property type="protein sequence ID" value="MDV5389700.1"/>
    <property type="molecule type" value="Genomic_DNA"/>
</dbReference>
<feature type="coiled-coil region" evidence="1">
    <location>
        <begin position="1"/>
        <end position="49"/>
    </location>
</feature>
<reference evidence="2" key="1">
    <citation type="submission" date="2023-05" db="EMBL/GenBank/DDBJ databases">
        <title>Colonisation of extended spectrum b-lactamase- and carbapenemase-producing bacteria on hospital surfaces from low- and middle-income countries.</title>
        <authorList>
            <person name="Nieto-Rosado M."/>
            <person name="Sands K."/>
            <person name="Iregbu K."/>
            <person name="Zahra R."/>
            <person name="Mazarati J.B."/>
            <person name="Mehtar S."/>
            <person name="Barnards-Group B."/>
            <person name="Walsh T.R."/>
        </authorList>
    </citation>
    <scope>NUCLEOTIDE SEQUENCE</scope>
    <source>
        <strain evidence="2">PP-E493</strain>
    </source>
</reference>
<evidence type="ECO:0000313" key="2">
    <source>
        <dbReference type="EMBL" id="MDV5389700.1"/>
    </source>
</evidence>
<dbReference type="AlphaFoldDB" id="A0AAE4PWE1"/>
<evidence type="ECO:0000313" key="3">
    <source>
        <dbReference type="Proteomes" id="UP001187859"/>
    </source>
</evidence>
<proteinExistence type="predicted"/>
<accession>A0AAE4PWE1</accession>
<comment type="caution">
    <text evidence="2">The sequence shown here is derived from an EMBL/GenBank/DDBJ whole genome shotgun (WGS) entry which is preliminary data.</text>
</comment>
<keyword evidence="1" id="KW-0175">Coiled coil</keyword>
<organism evidence="2 3">
    <name type="scientific">Shewanella xiamenensis</name>
    <dbReference type="NCBI Taxonomy" id="332186"/>
    <lineage>
        <taxon>Bacteria</taxon>
        <taxon>Pseudomonadati</taxon>
        <taxon>Pseudomonadota</taxon>
        <taxon>Gammaproteobacteria</taxon>
        <taxon>Alteromonadales</taxon>
        <taxon>Shewanellaceae</taxon>
        <taxon>Shewanella</taxon>
    </lineage>
</organism>
<dbReference type="Proteomes" id="UP001187859">
    <property type="component" value="Unassembled WGS sequence"/>
</dbReference>
<gene>
    <name evidence="2" type="ORF">QM089_05305</name>
</gene>
<evidence type="ECO:0000256" key="1">
    <source>
        <dbReference type="SAM" id="Coils"/>
    </source>
</evidence>
<sequence length="82" mass="9729">MLEINNLIQQKESDFKTLEEKYKLVENENDELKNNVKSLGSTLNAYRDMQDSEDKIKMQHIKYKKLHFKNQLSFEIFSTVSG</sequence>
<name>A0AAE4PWE1_9GAMM</name>
<protein>
    <submittedName>
        <fullName evidence="2">Uncharacterized protein</fullName>
    </submittedName>
</protein>